<dbReference type="Pfam" id="PF00041">
    <property type="entry name" value="fn3"/>
    <property type="match status" value="1"/>
</dbReference>
<gene>
    <name evidence="12" type="primary">ghra</name>
</gene>
<feature type="region of interest" description="Disordered" evidence="8">
    <location>
        <begin position="596"/>
        <end position="628"/>
    </location>
</feature>
<dbReference type="PANTHER" id="PTHR23037:SF46">
    <property type="entry name" value="INTERLEUKIN 5 RECEPTOR SUBUNIT ALPHA"/>
    <property type="match status" value="1"/>
</dbReference>
<dbReference type="GeneID" id="114862264"/>
<dbReference type="Pfam" id="PF12772">
    <property type="entry name" value="GHBP"/>
    <property type="match status" value="1"/>
</dbReference>
<keyword evidence="3" id="KW-0732">Signal</keyword>
<dbReference type="InterPro" id="IPR013783">
    <property type="entry name" value="Ig-like_fold"/>
</dbReference>
<evidence type="ECO:0000313" key="12">
    <source>
        <dbReference type="RefSeq" id="XP_029018232.1"/>
    </source>
</evidence>
<reference evidence="12" key="1">
    <citation type="submission" date="2025-08" db="UniProtKB">
        <authorList>
            <consortium name="RefSeq"/>
        </authorList>
    </citation>
    <scope>IDENTIFICATION</scope>
</reference>
<organism evidence="11 12">
    <name type="scientific">Betta splendens</name>
    <name type="common">Siamese fighting fish</name>
    <dbReference type="NCBI Taxonomy" id="158456"/>
    <lineage>
        <taxon>Eukaryota</taxon>
        <taxon>Metazoa</taxon>
        <taxon>Chordata</taxon>
        <taxon>Craniata</taxon>
        <taxon>Vertebrata</taxon>
        <taxon>Euteleostomi</taxon>
        <taxon>Actinopterygii</taxon>
        <taxon>Neopterygii</taxon>
        <taxon>Teleostei</taxon>
        <taxon>Neoteleostei</taxon>
        <taxon>Acanthomorphata</taxon>
        <taxon>Anabantaria</taxon>
        <taxon>Anabantiformes</taxon>
        <taxon>Anabantoidei</taxon>
        <taxon>Osphronemidae</taxon>
        <taxon>Betta</taxon>
    </lineage>
</organism>
<dbReference type="KEGG" id="bspl:114862264"/>
<evidence type="ECO:0000256" key="4">
    <source>
        <dbReference type="ARBA" id="ARBA00022989"/>
    </source>
</evidence>
<sequence>MRALHCHVKRARAHTHTHTRSLVPSIAHSRTGSLRRNARIQESRRDDELSSSARQTNPQQNRGTDPIRRSGDVNRGLGRIPADRSSRTFRAVRGSRWPSDVQVLKVPLRCLCGVFQPRFCNVMAVSLSSSNLLLLLVSSLDWLSAPGSAFLMDHASAPAPLEPHFTECTSRNRETFRCRWSPGRFHNLSAPGALRVFYMRKQLPFISPTSEWKECPQYIYENKECFFGVNHTTSWLTYCVQLRGQNNVTYYNEDDCFTVEGIVRPDPPVSLNWTLLKMSPSGLSYDVKVTWNHPPSADVKVGWMHLEYELQYQERNATSWEALDIQTDTQQTIYGLQAGTEYEVHIRCRMFAYTKFGEFSDSIFIQMPGGAVLPITLIVVFGIVGILILILLIVVSQQHRVMMILLPPIPAPKIKGIDSELLKKGKLDELNFIMSGEGMGGLPTYAPDFYRDEPWVEFIEVDAEYPEGGEKEEGQSSDTQRLLGLPQPSVHMNRTCSSPAGFADGDSGPASSYDPDVPNQDTLMLVAALLPGQPEDGEAPAGAAERSPPPERGEAPAVHVQATGPQTWVNTDFYAQVSNVMPSGGVVLSPGQQLRIQEASSATQREAQKKGAEREDAEEAEGKEHQELQFQLLVVDAEGGGYTSESSARQMGAPPGAHAAGEGPGAARPHPHGGPAATAGEHPSPYILPDSPPPPAFAPVADYTVIQEVDSKHSVLVDPPPHQPPPCLPQHPAKTLPALPVGYVTPDLLGNLAP</sequence>
<feature type="region of interest" description="Disordered" evidence="8">
    <location>
        <begin position="1"/>
        <end position="81"/>
    </location>
</feature>
<dbReference type="RefSeq" id="XP_029018232.1">
    <property type="nucleotide sequence ID" value="XM_029162399.3"/>
</dbReference>
<evidence type="ECO:0000313" key="11">
    <source>
        <dbReference type="Proteomes" id="UP000515150"/>
    </source>
</evidence>
<feature type="region of interest" description="Disordered" evidence="8">
    <location>
        <begin position="532"/>
        <end position="557"/>
    </location>
</feature>
<dbReference type="SUPFAM" id="SSF49265">
    <property type="entry name" value="Fibronectin type III"/>
    <property type="match status" value="2"/>
</dbReference>
<dbReference type="InParanoid" id="A0A6P7NEW5"/>
<feature type="region of interest" description="Disordered" evidence="8">
    <location>
        <begin position="641"/>
        <end position="699"/>
    </location>
</feature>
<evidence type="ECO:0000259" key="10">
    <source>
        <dbReference type="PROSITE" id="PS50853"/>
    </source>
</evidence>
<dbReference type="Gene3D" id="2.60.40.10">
    <property type="entry name" value="Immunoglobulins"/>
    <property type="match status" value="2"/>
</dbReference>
<name>A0A6P7NEW5_BETSP</name>
<feature type="compositionally biased region" description="Polar residues" evidence="8">
    <location>
        <begin position="596"/>
        <end position="605"/>
    </location>
</feature>
<keyword evidence="4 9" id="KW-1133">Transmembrane helix</keyword>
<dbReference type="GO" id="GO:0004896">
    <property type="term" value="F:cytokine receptor activity"/>
    <property type="evidence" value="ECO:0007669"/>
    <property type="project" value="TreeGrafter"/>
</dbReference>
<dbReference type="InterPro" id="IPR036116">
    <property type="entry name" value="FN3_sf"/>
</dbReference>
<evidence type="ECO:0000256" key="5">
    <source>
        <dbReference type="ARBA" id="ARBA00023136"/>
    </source>
</evidence>
<feature type="compositionally biased region" description="Low complexity" evidence="8">
    <location>
        <begin position="652"/>
        <end position="689"/>
    </location>
</feature>
<evidence type="ECO:0000256" key="2">
    <source>
        <dbReference type="ARBA" id="ARBA00022692"/>
    </source>
</evidence>
<accession>A0A6P7NEW5</accession>
<keyword evidence="7" id="KW-0325">Glycoprotein</keyword>
<feature type="domain" description="Fibronectin type-III" evidence="10">
    <location>
        <begin position="267"/>
        <end position="370"/>
    </location>
</feature>
<feature type="region of interest" description="Disordered" evidence="8">
    <location>
        <begin position="488"/>
        <end position="518"/>
    </location>
</feature>
<evidence type="ECO:0000256" key="1">
    <source>
        <dbReference type="ARBA" id="ARBA00004479"/>
    </source>
</evidence>
<dbReference type="OrthoDB" id="9890215at2759"/>
<keyword evidence="5 9" id="KW-0472">Membrane</keyword>
<dbReference type="GO" id="GO:0009897">
    <property type="term" value="C:external side of plasma membrane"/>
    <property type="evidence" value="ECO:0007669"/>
    <property type="project" value="TreeGrafter"/>
</dbReference>
<feature type="compositionally biased region" description="Basic and acidic residues" evidence="8">
    <location>
        <begin position="606"/>
        <end position="627"/>
    </location>
</feature>
<keyword evidence="6 12" id="KW-0675">Receptor</keyword>
<protein>
    <submittedName>
        <fullName evidence="12">Growth hormone receptor a isoform X1</fullName>
    </submittedName>
</protein>
<keyword evidence="11" id="KW-1185">Reference proteome</keyword>
<comment type="subcellular location">
    <subcellularLocation>
        <location evidence="1">Membrane</location>
        <topology evidence="1">Single-pass type I membrane protein</topology>
    </subcellularLocation>
</comment>
<feature type="compositionally biased region" description="Basic residues" evidence="8">
    <location>
        <begin position="1"/>
        <end position="19"/>
    </location>
</feature>
<proteinExistence type="predicted"/>
<dbReference type="CTD" id="100001424"/>
<dbReference type="Proteomes" id="UP000515150">
    <property type="component" value="Chromosome 9"/>
</dbReference>
<dbReference type="PANTHER" id="PTHR23037">
    <property type="entry name" value="CYTOKINE RECEPTOR"/>
    <property type="match status" value="1"/>
</dbReference>
<evidence type="ECO:0000256" key="6">
    <source>
        <dbReference type="ARBA" id="ARBA00023170"/>
    </source>
</evidence>
<feature type="compositionally biased region" description="Polar residues" evidence="8">
    <location>
        <begin position="50"/>
        <end position="63"/>
    </location>
</feature>
<feature type="compositionally biased region" description="Low complexity" evidence="8">
    <location>
        <begin position="532"/>
        <end position="545"/>
    </location>
</feature>
<dbReference type="PROSITE" id="PS50853">
    <property type="entry name" value="FN3"/>
    <property type="match status" value="1"/>
</dbReference>
<dbReference type="InterPro" id="IPR003961">
    <property type="entry name" value="FN3_dom"/>
</dbReference>
<evidence type="ECO:0000256" key="9">
    <source>
        <dbReference type="SAM" id="Phobius"/>
    </source>
</evidence>
<evidence type="ECO:0000256" key="8">
    <source>
        <dbReference type="SAM" id="MobiDB-lite"/>
    </source>
</evidence>
<keyword evidence="2 9" id="KW-0812">Transmembrane</keyword>
<dbReference type="AlphaFoldDB" id="A0A6P7NEW5"/>
<dbReference type="CDD" id="cd00063">
    <property type="entry name" value="FN3"/>
    <property type="match status" value="1"/>
</dbReference>
<evidence type="ECO:0000256" key="7">
    <source>
        <dbReference type="ARBA" id="ARBA00023180"/>
    </source>
</evidence>
<feature type="compositionally biased region" description="Basic and acidic residues" evidence="8">
    <location>
        <begin position="39"/>
        <end position="48"/>
    </location>
</feature>
<evidence type="ECO:0000256" key="3">
    <source>
        <dbReference type="ARBA" id="ARBA00022729"/>
    </source>
</evidence>
<dbReference type="InterPro" id="IPR025871">
    <property type="entry name" value="GHBP"/>
</dbReference>
<feature type="transmembrane region" description="Helical" evidence="9">
    <location>
        <begin position="371"/>
        <end position="395"/>
    </location>
</feature>